<evidence type="ECO:0000256" key="1">
    <source>
        <dbReference type="ARBA" id="ARBA00001911"/>
    </source>
</evidence>
<dbReference type="EMBL" id="CALNXK010000106">
    <property type="protein sequence ID" value="CAH3156956.1"/>
    <property type="molecule type" value="Genomic_DNA"/>
</dbReference>
<dbReference type="Gene3D" id="3.40.50.1970">
    <property type="match status" value="1"/>
</dbReference>
<evidence type="ECO:0000256" key="9">
    <source>
        <dbReference type="ARBA" id="ARBA00023453"/>
    </source>
</evidence>
<comment type="cofactor">
    <cofactor evidence="1">
        <name>NAD(+)</name>
        <dbReference type="ChEBI" id="CHEBI:57540"/>
    </cofactor>
</comment>
<feature type="domain" description="3-dehydroquinate synthase N-terminal" evidence="10">
    <location>
        <begin position="275"/>
        <end position="382"/>
    </location>
</feature>
<dbReference type="SUPFAM" id="SSF56796">
    <property type="entry name" value="Dehydroquinate synthase-like"/>
    <property type="match status" value="1"/>
</dbReference>
<keyword evidence="4" id="KW-0949">S-adenosyl-L-methionine</keyword>
<proteinExistence type="inferred from homology"/>
<dbReference type="SUPFAM" id="SSF53335">
    <property type="entry name" value="S-adenosyl-L-methionine-dependent methyltransferases"/>
    <property type="match status" value="1"/>
</dbReference>
<dbReference type="PANTHER" id="PTHR43622">
    <property type="entry name" value="3-DEHYDROQUINATE SYNTHASE"/>
    <property type="match status" value="1"/>
</dbReference>
<dbReference type="InterPro" id="IPR056179">
    <property type="entry name" value="DHQS_C"/>
</dbReference>
<name>A0ABN8Q823_9CNID</name>
<dbReference type="InterPro" id="IPR002935">
    <property type="entry name" value="SAM_O-MeTrfase"/>
</dbReference>
<dbReference type="CDD" id="cd08199">
    <property type="entry name" value="EEVS"/>
    <property type="match status" value="1"/>
</dbReference>
<evidence type="ECO:0000256" key="7">
    <source>
        <dbReference type="ARBA" id="ARBA00023027"/>
    </source>
</evidence>
<evidence type="ECO:0000313" key="13">
    <source>
        <dbReference type="Proteomes" id="UP001159405"/>
    </source>
</evidence>
<accession>A0ABN8Q823</accession>
<evidence type="ECO:0000259" key="11">
    <source>
        <dbReference type="Pfam" id="PF24621"/>
    </source>
</evidence>
<dbReference type="Pfam" id="PF01596">
    <property type="entry name" value="Methyltransf_3"/>
    <property type="match status" value="1"/>
</dbReference>
<evidence type="ECO:0000256" key="6">
    <source>
        <dbReference type="ARBA" id="ARBA00022741"/>
    </source>
</evidence>
<keyword evidence="7" id="KW-0520">NAD</keyword>
<reference evidence="12 13" key="1">
    <citation type="submission" date="2022-05" db="EMBL/GenBank/DDBJ databases">
        <authorList>
            <consortium name="Genoscope - CEA"/>
            <person name="William W."/>
        </authorList>
    </citation>
    <scope>NUCLEOTIDE SEQUENCE [LARGE SCALE GENOMIC DNA]</scope>
</reference>
<sequence length="912" mass="101876">MNDVYENNNSFVEKDSFMAKEITFYRLDDNASGFQDTLSAIVNYLTQLPRMVLDGSIKFPKEPSDIARKVFADPIVSDFLIRSSRLAVFSKELAKSFRGDLDALAVIKQLKFFYNLPTVAVLQQFAKLVARTDNVEATKKWNSIIEKIAACGLGSMTVRVLLQEIEGPQCYLDNAEYLEEADPHAVYPTSIYRTCEGYVLAKPDASVIESTMSLSLTTTIKIVSGVLNPANHELRNIYQALGRCVAVVDDKVEKLYGNALQAYFDRYNIELCKLVFSGNEANKDVSTVENILVSLKRKRVSRNEPVLVIGGGVISDVAGFATALYHRNTPYVMLCTSIVSGIDAGPSPRTCCDGFGFKNLYGAYHPPVLTLTDRSFFRTLHHGWLRHGIAEIIKMAAVKDESLFNLLEKGSSDLVWTKFGTEMEDFNGDHTEFGKLCDLIIGKALESYVISEYGNLWETHQCRPHAFGHTWSPGYELPAGMLHGHAVSTGMGFGAYLSFCEGWTTRAELDRILTLLSDLELSLWHPIMQDVQRIYSSQEKMIEKRGGNLAAPVPKGIGKCGYINHLPYELLVIRLQEYLKICQGYPRGGLGVEAHCRDVGLEDPTEGSVNQALPEVLNGFENGYRDDTTDNDDVLVSNGHAELHKGYEKDFQPGEKRKELSYSEWIEAVQKKRTKNIPSHVAFEKAEDTPNPPVFKPNELCHPGVEDYAINMTQVPSLDIQKIALATEDQEMFTPCMVGQLEAQFLKMMAQLANAKRVLDVGTFTGMSAMAFAEGLPSDGEVVTIEFDPKIASVADQLFRSSSQCHKLTLKVGDAVSVMNELNSSDEKFDIVFLDASKDQYTSYYKIALDMLTPSGFIMADNSLCALLYDEDDSRRQALHDFNQMIKNDKRVEQLVVPFREGVSIIRPKKYL</sequence>
<dbReference type="Pfam" id="PF24621">
    <property type="entry name" value="DHQS_C"/>
    <property type="match status" value="1"/>
</dbReference>
<dbReference type="Pfam" id="PF01761">
    <property type="entry name" value="DHQ_synthase"/>
    <property type="match status" value="1"/>
</dbReference>
<dbReference type="InterPro" id="IPR050071">
    <property type="entry name" value="Dehydroquinate_synthase"/>
</dbReference>
<dbReference type="Gene3D" id="1.20.1090.10">
    <property type="entry name" value="Dehydroquinate synthase-like - alpha domain"/>
    <property type="match status" value="1"/>
</dbReference>
<evidence type="ECO:0000256" key="5">
    <source>
        <dbReference type="ARBA" id="ARBA00022723"/>
    </source>
</evidence>
<dbReference type="CDD" id="cd02440">
    <property type="entry name" value="AdoMet_MTases"/>
    <property type="match status" value="1"/>
</dbReference>
<evidence type="ECO:0000256" key="3">
    <source>
        <dbReference type="ARBA" id="ARBA00022679"/>
    </source>
</evidence>
<keyword evidence="6" id="KW-0547">Nucleotide-binding</keyword>
<comment type="caution">
    <text evidence="12">The sequence shown here is derived from an EMBL/GenBank/DDBJ whole genome shotgun (WGS) entry which is preliminary data.</text>
</comment>
<gene>
    <name evidence="12" type="ORF">PLOB_00002011</name>
</gene>
<evidence type="ECO:0000313" key="12">
    <source>
        <dbReference type="EMBL" id="CAH3156956.1"/>
    </source>
</evidence>
<protein>
    <recommendedName>
        <fullName evidence="14">3-dehydroquinate synthase</fullName>
    </recommendedName>
</protein>
<dbReference type="Proteomes" id="UP001159405">
    <property type="component" value="Unassembled WGS sequence"/>
</dbReference>
<evidence type="ECO:0008006" key="14">
    <source>
        <dbReference type="Google" id="ProtNLM"/>
    </source>
</evidence>
<keyword evidence="2" id="KW-0489">Methyltransferase</keyword>
<keyword evidence="5" id="KW-0479">Metal-binding</keyword>
<evidence type="ECO:0000259" key="10">
    <source>
        <dbReference type="Pfam" id="PF01761"/>
    </source>
</evidence>
<evidence type="ECO:0000256" key="8">
    <source>
        <dbReference type="ARBA" id="ARBA00023239"/>
    </source>
</evidence>
<comment type="similarity">
    <text evidence="9">Belongs to the class I-like SAM-binding methyltransferase superfamily. Cation-dependent O-methyltransferase family.</text>
</comment>
<dbReference type="InterPro" id="IPR035872">
    <property type="entry name" value="EEVS-like"/>
</dbReference>
<dbReference type="InterPro" id="IPR030960">
    <property type="entry name" value="DHQS/DOIS_N"/>
</dbReference>
<evidence type="ECO:0000256" key="2">
    <source>
        <dbReference type="ARBA" id="ARBA00022603"/>
    </source>
</evidence>
<feature type="domain" description="3-dehydroquinate synthase C-terminal" evidence="11">
    <location>
        <begin position="388"/>
        <end position="535"/>
    </location>
</feature>
<dbReference type="Gene3D" id="3.40.50.150">
    <property type="entry name" value="Vaccinia Virus protein VP39"/>
    <property type="match status" value="1"/>
</dbReference>
<evidence type="ECO:0000256" key="4">
    <source>
        <dbReference type="ARBA" id="ARBA00022691"/>
    </source>
</evidence>
<dbReference type="PROSITE" id="PS51682">
    <property type="entry name" value="SAM_OMT_I"/>
    <property type="match status" value="1"/>
</dbReference>
<dbReference type="InterPro" id="IPR029063">
    <property type="entry name" value="SAM-dependent_MTases_sf"/>
</dbReference>
<keyword evidence="13" id="KW-1185">Reference proteome</keyword>
<dbReference type="PANTHER" id="PTHR43622:SF3">
    <property type="entry name" value="2-EPI-5-EPI-VALIOLONE SYNTHASE"/>
    <property type="match status" value="1"/>
</dbReference>
<keyword evidence="8" id="KW-0456">Lyase</keyword>
<organism evidence="12 13">
    <name type="scientific">Porites lobata</name>
    <dbReference type="NCBI Taxonomy" id="104759"/>
    <lineage>
        <taxon>Eukaryota</taxon>
        <taxon>Metazoa</taxon>
        <taxon>Cnidaria</taxon>
        <taxon>Anthozoa</taxon>
        <taxon>Hexacorallia</taxon>
        <taxon>Scleractinia</taxon>
        <taxon>Fungiina</taxon>
        <taxon>Poritidae</taxon>
        <taxon>Porites</taxon>
    </lineage>
</organism>
<keyword evidence="3" id="KW-0808">Transferase</keyword>